<reference evidence="1 2" key="1">
    <citation type="submission" date="2016-11" db="EMBL/GenBank/DDBJ databases">
        <authorList>
            <person name="Jaros S."/>
            <person name="Januszkiewicz K."/>
            <person name="Wedrychowicz H."/>
        </authorList>
    </citation>
    <scope>NUCLEOTIDE SEQUENCE [LARGE SCALE GENOMIC DNA]</scope>
    <source>
        <strain evidence="1 2">CGMCC 1.12213</strain>
    </source>
</reference>
<accession>A0A1M6ALC2</accession>
<sequence length="178" mass="20195">MTKFIALLRGINVSGQKKIPMVELRELLAKMGLSNVQTYIQSGNVIFQSSESNKAKLALQIHNAIKAHFGFEVPVLVLKPKELKAIFDACPFPEDQKTNSYFMMLYEVPDKILVEEVSNLSYSNETFHIKDTCIYFYSAIGYGKSKFSNNFFERKLKVTATARNYKTMAKLLSLSADN</sequence>
<dbReference type="Gene3D" id="3.30.70.1280">
    <property type="entry name" value="SP0830-like domains"/>
    <property type="match status" value="1"/>
</dbReference>
<dbReference type="RefSeq" id="WP_019386174.1">
    <property type="nucleotide sequence ID" value="NZ_ALIH01000001.1"/>
</dbReference>
<dbReference type="Pfam" id="PF08002">
    <property type="entry name" value="DUF1697"/>
    <property type="match status" value="1"/>
</dbReference>
<dbReference type="OrthoDB" id="9806494at2"/>
<dbReference type="InterPro" id="IPR012545">
    <property type="entry name" value="DUF1697"/>
</dbReference>
<dbReference type="eggNOG" id="COG3797">
    <property type="taxonomic scope" value="Bacteria"/>
</dbReference>
<evidence type="ECO:0000313" key="2">
    <source>
        <dbReference type="Proteomes" id="UP000184396"/>
    </source>
</evidence>
<dbReference type="STRING" id="1178825.SAMN05216261_0490"/>
<protein>
    <submittedName>
        <fullName evidence="1">Uncharacterized conserved protein, DUF1697 family</fullName>
    </submittedName>
</protein>
<dbReference type="Gene3D" id="3.30.70.1260">
    <property type="entry name" value="bacterial protein sp0830 like"/>
    <property type="match status" value="1"/>
</dbReference>
<keyword evidence="2" id="KW-1185">Reference proteome</keyword>
<proteinExistence type="predicted"/>
<dbReference type="AlphaFoldDB" id="A0A1M6ALC2"/>
<dbReference type="PIRSF" id="PIRSF008502">
    <property type="entry name" value="UCP008502"/>
    <property type="match status" value="1"/>
</dbReference>
<name>A0A1M6ALC2_9FLAO</name>
<organism evidence="1 2">
    <name type="scientific">Algibacter luteus</name>
    <dbReference type="NCBI Taxonomy" id="1178825"/>
    <lineage>
        <taxon>Bacteria</taxon>
        <taxon>Pseudomonadati</taxon>
        <taxon>Bacteroidota</taxon>
        <taxon>Flavobacteriia</taxon>
        <taxon>Flavobacteriales</taxon>
        <taxon>Flavobacteriaceae</taxon>
        <taxon>Algibacter</taxon>
    </lineage>
</organism>
<dbReference type="Proteomes" id="UP000184396">
    <property type="component" value="Unassembled WGS sequence"/>
</dbReference>
<evidence type="ECO:0000313" key="1">
    <source>
        <dbReference type="EMBL" id="SHI37231.1"/>
    </source>
</evidence>
<gene>
    <name evidence="1" type="ORF">SAMN05216261_0490</name>
</gene>
<dbReference type="PANTHER" id="PTHR36439">
    <property type="entry name" value="BLL4334 PROTEIN"/>
    <property type="match status" value="1"/>
</dbReference>
<dbReference type="EMBL" id="FQYK01000001">
    <property type="protein sequence ID" value="SHI37231.1"/>
    <property type="molecule type" value="Genomic_DNA"/>
</dbReference>
<dbReference type="PANTHER" id="PTHR36439:SF1">
    <property type="entry name" value="DUF1697 DOMAIN-CONTAINING PROTEIN"/>
    <property type="match status" value="1"/>
</dbReference>
<dbReference type="SUPFAM" id="SSF160379">
    <property type="entry name" value="SP0830-like"/>
    <property type="match status" value="1"/>
</dbReference>